<gene>
    <name evidence="2" type="ORF">PMAYCL1PPCAC_20265</name>
</gene>
<evidence type="ECO:0000313" key="2">
    <source>
        <dbReference type="EMBL" id="GMR50070.1"/>
    </source>
</evidence>
<keyword evidence="3" id="KW-1185">Reference proteome</keyword>
<feature type="compositionally biased region" description="Basic and acidic residues" evidence="1">
    <location>
        <begin position="33"/>
        <end position="44"/>
    </location>
</feature>
<feature type="non-terminal residue" evidence="2">
    <location>
        <position position="72"/>
    </location>
</feature>
<feature type="compositionally biased region" description="Basic and acidic residues" evidence="1">
    <location>
        <begin position="1"/>
        <end position="22"/>
    </location>
</feature>
<protein>
    <submittedName>
        <fullName evidence="2">Uncharacterized protein</fullName>
    </submittedName>
</protein>
<comment type="caution">
    <text evidence="2">The sequence shown here is derived from an EMBL/GenBank/DDBJ whole genome shotgun (WGS) entry which is preliminary data.</text>
</comment>
<dbReference type="Proteomes" id="UP001328107">
    <property type="component" value="Unassembled WGS sequence"/>
</dbReference>
<proteinExistence type="predicted"/>
<organism evidence="2 3">
    <name type="scientific">Pristionchus mayeri</name>
    <dbReference type="NCBI Taxonomy" id="1317129"/>
    <lineage>
        <taxon>Eukaryota</taxon>
        <taxon>Metazoa</taxon>
        <taxon>Ecdysozoa</taxon>
        <taxon>Nematoda</taxon>
        <taxon>Chromadorea</taxon>
        <taxon>Rhabditida</taxon>
        <taxon>Rhabditina</taxon>
        <taxon>Diplogasteromorpha</taxon>
        <taxon>Diplogasteroidea</taxon>
        <taxon>Neodiplogasteridae</taxon>
        <taxon>Pristionchus</taxon>
    </lineage>
</organism>
<evidence type="ECO:0000256" key="1">
    <source>
        <dbReference type="SAM" id="MobiDB-lite"/>
    </source>
</evidence>
<dbReference type="EMBL" id="BTRK01000004">
    <property type="protein sequence ID" value="GMR50070.1"/>
    <property type="molecule type" value="Genomic_DNA"/>
</dbReference>
<evidence type="ECO:0000313" key="3">
    <source>
        <dbReference type="Proteomes" id="UP001328107"/>
    </source>
</evidence>
<sequence>VYCSRPDDAHWANPDSHFHRSQEGTQKAGRARHSNERKDCTNAQDVDKSAHSPIAAACLLQWCNRRIFTLFI</sequence>
<feature type="region of interest" description="Disordered" evidence="1">
    <location>
        <begin position="1"/>
        <end position="44"/>
    </location>
</feature>
<feature type="non-terminal residue" evidence="2">
    <location>
        <position position="1"/>
    </location>
</feature>
<reference evidence="3" key="1">
    <citation type="submission" date="2022-10" db="EMBL/GenBank/DDBJ databases">
        <title>Genome assembly of Pristionchus species.</title>
        <authorList>
            <person name="Yoshida K."/>
            <person name="Sommer R.J."/>
        </authorList>
    </citation>
    <scope>NUCLEOTIDE SEQUENCE [LARGE SCALE GENOMIC DNA]</scope>
    <source>
        <strain evidence="3">RS5460</strain>
    </source>
</reference>
<accession>A0AAN5I3F3</accession>
<name>A0AAN5I3F3_9BILA</name>
<dbReference type="AlphaFoldDB" id="A0AAN5I3F3"/>